<sequence length="108" mass="12504">MVDSPLPKRLKEARKIAKISQRKLGVASGMDEFSAGPRMNQYETGKHTPDFLTLKRIADVLLVPTGYFYTEDDRLAEIIRMFGQLDEEQQSKIYKIIAWTRSNKEINR</sequence>
<dbReference type="InterPro" id="IPR010982">
    <property type="entry name" value="Lambda_DNA-bd_dom_sf"/>
</dbReference>
<dbReference type="Gene3D" id="1.10.260.40">
    <property type="entry name" value="lambda repressor-like DNA-binding domains"/>
    <property type="match status" value="1"/>
</dbReference>
<dbReference type="SMART" id="SM00530">
    <property type="entry name" value="HTH_XRE"/>
    <property type="match status" value="1"/>
</dbReference>
<dbReference type="CDD" id="cd00093">
    <property type="entry name" value="HTH_XRE"/>
    <property type="match status" value="1"/>
</dbReference>
<proteinExistence type="predicted"/>
<evidence type="ECO:0000313" key="2">
    <source>
        <dbReference type="EMBL" id="KTD75908.1"/>
    </source>
</evidence>
<dbReference type="PATRIC" id="fig|45076.6.peg.2720"/>
<reference evidence="2 3" key="1">
    <citation type="submission" date="2015-11" db="EMBL/GenBank/DDBJ databases">
        <title>Genomic analysis of 38 Legionella species identifies large and diverse effector repertoires.</title>
        <authorList>
            <person name="Burstein D."/>
            <person name="Amaro F."/>
            <person name="Zusman T."/>
            <person name="Lifshitz Z."/>
            <person name="Cohen O."/>
            <person name="Gilbert J.A."/>
            <person name="Pupko T."/>
            <person name="Shuman H.A."/>
            <person name="Segal G."/>
        </authorList>
    </citation>
    <scope>NUCLEOTIDE SEQUENCE [LARGE SCALE GENOMIC DNA]</scope>
    <source>
        <strain evidence="2 3">ATCC 49508</strain>
    </source>
</reference>
<comment type="caution">
    <text evidence="2">The sequence shown here is derived from an EMBL/GenBank/DDBJ whole genome shotgun (WGS) entry which is preliminary data.</text>
</comment>
<dbReference type="AlphaFoldDB" id="A0A0W1A3M1"/>
<dbReference type="PROSITE" id="PS50943">
    <property type="entry name" value="HTH_CROC1"/>
    <property type="match status" value="1"/>
</dbReference>
<dbReference type="InterPro" id="IPR001387">
    <property type="entry name" value="Cro/C1-type_HTH"/>
</dbReference>
<protein>
    <submittedName>
        <fullName evidence="2">Helix-turn-helix domain protein</fullName>
    </submittedName>
</protein>
<dbReference type="RefSeq" id="WP_058494225.1">
    <property type="nucleotide sequence ID" value="NZ_CBCRUR010000020.1"/>
</dbReference>
<dbReference type="Proteomes" id="UP000054662">
    <property type="component" value="Unassembled WGS sequence"/>
</dbReference>
<dbReference type="EMBL" id="LNZC01000031">
    <property type="protein sequence ID" value="KTD75908.1"/>
    <property type="molecule type" value="Genomic_DNA"/>
</dbReference>
<accession>A0A0W1A3M1</accession>
<organism evidence="2 3">
    <name type="scientific">Legionella worsleiensis</name>
    <dbReference type="NCBI Taxonomy" id="45076"/>
    <lineage>
        <taxon>Bacteria</taxon>
        <taxon>Pseudomonadati</taxon>
        <taxon>Pseudomonadota</taxon>
        <taxon>Gammaproteobacteria</taxon>
        <taxon>Legionellales</taxon>
        <taxon>Legionellaceae</taxon>
        <taxon>Legionella</taxon>
    </lineage>
</organism>
<evidence type="ECO:0000313" key="3">
    <source>
        <dbReference type="Proteomes" id="UP000054662"/>
    </source>
</evidence>
<dbReference type="OrthoDB" id="6006530at2"/>
<gene>
    <name evidence="2" type="ORF">Lwor_2474</name>
</gene>
<evidence type="ECO:0000259" key="1">
    <source>
        <dbReference type="PROSITE" id="PS50943"/>
    </source>
</evidence>
<dbReference type="SUPFAM" id="SSF47413">
    <property type="entry name" value="lambda repressor-like DNA-binding domains"/>
    <property type="match status" value="1"/>
</dbReference>
<dbReference type="GO" id="GO:0003677">
    <property type="term" value="F:DNA binding"/>
    <property type="evidence" value="ECO:0007669"/>
    <property type="project" value="InterPro"/>
</dbReference>
<keyword evidence="3" id="KW-1185">Reference proteome</keyword>
<dbReference type="STRING" id="45076.Lwor_2474"/>
<feature type="domain" description="HTH cro/C1-type" evidence="1">
    <location>
        <begin position="10"/>
        <end position="68"/>
    </location>
</feature>
<name>A0A0W1A3M1_9GAMM</name>